<keyword evidence="1" id="KW-1133">Transmembrane helix</keyword>
<reference evidence="2 3" key="1">
    <citation type="journal article" date="2020" name="Nat. Commun.">
        <title>The structures of two archaeal type IV pili illuminate evolutionary relationships.</title>
        <authorList>
            <person name="Wang F."/>
            <person name="Baquero D.P."/>
            <person name="Su Z."/>
            <person name="Beltran L.C."/>
            <person name="Prangishvili D."/>
            <person name="Krupovic M."/>
            <person name="Egelman E.H."/>
        </authorList>
    </citation>
    <scope>NUCLEOTIDE SEQUENCE [LARGE SCALE GENOMIC DNA]</scope>
    <source>
        <strain evidence="2 3">2GA</strain>
    </source>
</reference>
<evidence type="ECO:0000313" key="3">
    <source>
        <dbReference type="Proteomes" id="UP000554766"/>
    </source>
</evidence>
<dbReference type="AlphaFoldDB" id="A0A7L4P8N2"/>
<comment type="caution">
    <text evidence="2">The sequence shown here is derived from an EMBL/GenBank/DDBJ whole genome shotgun (WGS) entry which is preliminary data.</text>
</comment>
<gene>
    <name evidence="2" type="ORF">HC235_05120</name>
</gene>
<dbReference type="GeneID" id="38938092"/>
<evidence type="ECO:0008006" key="4">
    <source>
        <dbReference type="Google" id="ProtNLM"/>
    </source>
</evidence>
<feature type="transmembrane region" description="Helical" evidence="1">
    <location>
        <begin position="12"/>
        <end position="37"/>
    </location>
</feature>
<proteinExistence type="predicted"/>
<sequence length="52" mass="5426">MEYVPNRLLASALLISGVGFIGGVFGLGGGWASVPILSLMARLPLKVAVLWN</sequence>
<dbReference type="Proteomes" id="UP000554766">
    <property type="component" value="Unassembled WGS sequence"/>
</dbReference>
<evidence type="ECO:0000256" key="1">
    <source>
        <dbReference type="SAM" id="Phobius"/>
    </source>
</evidence>
<organism evidence="2 3">
    <name type="scientific">Pyrobaculum arsenaticum</name>
    <dbReference type="NCBI Taxonomy" id="121277"/>
    <lineage>
        <taxon>Archaea</taxon>
        <taxon>Thermoproteota</taxon>
        <taxon>Thermoprotei</taxon>
        <taxon>Thermoproteales</taxon>
        <taxon>Thermoproteaceae</taxon>
        <taxon>Pyrobaculum</taxon>
    </lineage>
</organism>
<dbReference type="RefSeq" id="WP_011900846.1">
    <property type="nucleotide sequence ID" value="NZ_JAAVJF010000002.1"/>
</dbReference>
<accession>A0A7L4P8N2</accession>
<protein>
    <recommendedName>
        <fullName evidence="4">Sulfite exporter TauE/SafE family protein</fullName>
    </recommendedName>
</protein>
<keyword evidence="1" id="KW-0472">Membrane</keyword>
<evidence type="ECO:0000313" key="2">
    <source>
        <dbReference type="EMBL" id="NYR15339.1"/>
    </source>
</evidence>
<dbReference type="EMBL" id="JAAVJF010000002">
    <property type="protein sequence ID" value="NYR15339.1"/>
    <property type="molecule type" value="Genomic_DNA"/>
</dbReference>
<keyword evidence="3" id="KW-1185">Reference proteome</keyword>
<keyword evidence="1" id="KW-0812">Transmembrane</keyword>
<name>A0A7L4P8N2_9CREN</name>